<dbReference type="Pfam" id="PF16357">
    <property type="entry name" value="PepSY_TM_like_2"/>
    <property type="match status" value="1"/>
</dbReference>
<accession>A0A4Q7ISR6</accession>
<keyword evidence="1" id="KW-1133">Transmembrane helix</keyword>
<evidence type="ECO:0008006" key="4">
    <source>
        <dbReference type="Google" id="ProtNLM"/>
    </source>
</evidence>
<evidence type="ECO:0000313" key="2">
    <source>
        <dbReference type="EMBL" id="RZQ54905.1"/>
    </source>
</evidence>
<dbReference type="RefSeq" id="WP_130253905.1">
    <property type="nucleotide sequence ID" value="NZ_PPSX01000006.1"/>
</dbReference>
<evidence type="ECO:0000256" key="1">
    <source>
        <dbReference type="SAM" id="Phobius"/>
    </source>
</evidence>
<dbReference type="AlphaFoldDB" id="A0A4Q7ISR6"/>
<proteinExistence type="predicted"/>
<name>A0A4Q7ISR6_9GAMM</name>
<dbReference type="EMBL" id="PPSX01000006">
    <property type="protein sequence ID" value="RZQ54905.1"/>
    <property type="molecule type" value="Genomic_DNA"/>
</dbReference>
<feature type="transmembrane region" description="Helical" evidence="1">
    <location>
        <begin position="148"/>
        <end position="172"/>
    </location>
</feature>
<dbReference type="Proteomes" id="UP000291338">
    <property type="component" value="Unassembled WGS sequence"/>
</dbReference>
<organism evidence="2 3">
    <name type="scientific">Pseudoalteromonas phenolica</name>
    <dbReference type="NCBI Taxonomy" id="161398"/>
    <lineage>
        <taxon>Bacteria</taxon>
        <taxon>Pseudomonadati</taxon>
        <taxon>Pseudomonadota</taxon>
        <taxon>Gammaproteobacteria</taxon>
        <taxon>Alteromonadales</taxon>
        <taxon>Pseudoalteromonadaceae</taxon>
        <taxon>Pseudoalteromonas</taxon>
    </lineage>
</organism>
<dbReference type="PANTHER" id="PTHR40115">
    <property type="entry name" value="INNER MEMBRANE PROTEIN WITH PEPSY TM HELIX"/>
    <property type="match status" value="1"/>
</dbReference>
<feature type="transmembrane region" description="Helical" evidence="1">
    <location>
        <begin position="12"/>
        <end position="35"/>
    </location>
</feature>
<evidence type="ECO:0000313" key="3">
    <source>
        <dbReference type="Proteomes" id="UP000291338"/>
    </source>
</evidence>
<protein>
    <recommendedName>
        <fullName evidence="4">PepSY-associated TM helix</fullName>
    </recommendedName>
</protein>
<feature type="transmembrane region" description="Helical" evidence="1">
    <location>
        <begin position="178"/>
        <end position="197"/>
    </location>
</feature>
<comment type="caution">
    <text evidence="2">The sequence shown here is derived from an EMBL/GenBank/DDBJ whole genome shotgun (WGS) entry which is preliminary data.</text>
</comment>
<keyword evidence="1" id="KW-0472">Membrane</keyword>
<dbReference type="InterPro" id="IPR032307">
    <property type="entry name" value="PepSY_TM-like_2"/>
</dbReference>
<reference evidence="2 3" key="1">
    <citation type="submission" date="2018-01" db="EMBL/GenBank/DDBJ databases">
        <title>Co-occurrence of chitin degradation, pigmentation and bioactivity in marine Pseudoalteromonas.</title>
        <authorList>
            <person name="Paulsen S."/>
            <person name="Gram L."/>
            <person name="Machado H."/>
        </authorList>
    </citation>
    <scope>NUCLEOTIDE SEQUENCE [LARGE SCALE GENOMIC DNA]</scope>
    <source>
        <strain evidence="2 3">S3898</strain>
    </source>
</reference>
<sequence length="198" mass="22196">MKLSNLLGTVRQWHWITSALCLVGMLLFSVTGITLNHAADIKATPNVSTLEIELSEGVKQTLNNRDSGPLPQAVRQFLINEHNISTPKTDAEWDDYEVYLGMPKPGGDAWLTIELESGLLIYENTDRGVISYLNDLHKGRNTSDAWRWFIDFFSVLCIVFSLSGLWLLVRYANQRPSTWPLVVAGAVFPVLILILSAH</sequence>
<keyword evidence="1" id="KW-0812">Transmembrane</keyword>
<gene>
    <name evidence="2" type="ORF">C1E23_01635</name>
</gene>
<dbReference type="PANTHER" id="PTHR40115:SF1">
    <property type="entry name" value="INNER MEMBRANE PROTEIN WITH PEPSY TM HELIX"/>
    <property type="match status" value="1"/>
</dbReference>